<organism evidence="2 3">
    <name type="scientific">Leekyejoonella antrihumi</name>
    <dbReference type="NCBI Taxonomy" id="1660198"/>
    <lineage>
        <taxon>Bacteria</taxon>
        <taxon>Bacillati</taxon>
        <taxon>Actinomycetota</taxon>
        <taxon>Actinomycetes</taxon>
        <taxon>Micrococcales</taxon>
        <taxon>Dermacoccaceae</taxon>
        <taxon>Leekyejoonella</taxon>
    </lineage>
</organism>
<dbReference type="InterPro" id="IPR036291">
    <property type="entry name" value="NAD(P)-bd_dom_sf"/>
</dbReference>
<evidence type="ECO:0000313" key="2">
    <source>
        <dbReference type="EMBL" id="TWP36226.1"/>
    </source>
</evidence>
<dbReference type="PANTHER" id="PTHR15020:SF50">
    <property type="entry name" value="UPF0659 PROTEIN YMR090W"/>
    <property type="match status" value="1"/>
</dbReference>
<dbReference type="EMBL" id="VCQV01000013">
    <property type="protein sequence ID" value="TWP36226.1"/>
    <property type="molecule type" value="Genomic_DNA"/>
</dbReference>
<dbReference type="Pfam" id="PF13460">
    <property type="entry name" value="NAD_binding_10"/>
    <property type="match status" value="1"/>
</dbReference>
<sequence>MAKISIIGGHGKIALRLTPLLVRAGHDVSAWIRSDSQTDDVQRAGATAVLVDVEQADVAAMTAALDGCDVLVWAAGAGGGSAARTYAVDRDAAIRSMQAAVKAHVGRYVMVSYFGASTDHGVPQDDAFFAYAEAKAAADEHLAGSGQAYTILGPSRLTDDVGTGRIEIPGATGTVGDDKSEVTRQDVAAVIAEVVQLVDGSSDALLDKTIEFNNGSAPIAEALRSL</sequence>
<keyword evidence="3" id="KW-1185">Reference proteome</keyword>
<accession>A0A563E131</accession>
<dbReference type="InterPro" id="IPR016040">
    <property type="entry name" value="NAD(P)-bd_dom"/>
</dbReference>
<dbReference type="OrthoDB" id="4248066at2"/>
<feature type="domain" description="NAD(P)-binding" evidence="1">
    <location>
        <begin position="8"/>
        <end position="195"/>
    </location>
</feature>
<proteinExistence type="predicted"/>
<dbReference type="Gene3D" id="3.40.50.720">
    <property type="entry name" value="NAD(P)-binding Rossmann-like Domain"/>
    <property type="match status" value="1"/>
</dbReference>
<comment type="caution">
    <text evidence="2">The sequence shown here is derived from an EMBL/GenBank/DDBJ whole genome shotgun (WGS) entry which is preliminary data.</text>
</comment>
<gene>
    <name evidence="2" type="ORF">FGL98_11055</name>
</gene>
<reference evidence="2 3" key="1">
    <citation type="submission" date="2019-05" db="EMBL/GenBank/DDBJ databases">
        <authorList>
            <person name="Lee S.D."/>
        </authorList>
    </citation>
    <scope>NUCLEOTIDE SEQUENCE [LARGE SCALE GENOMIC DNA]</scope>
    <source>
        <strain evidence="2 3">C5-26</strain>
    </source>
</reference>
<dbReference type="SUPFAM" id="SSF51735">
    <property type="entry name" value="NAD(P)-binding Rossmann-fold domains"/>
    <property type="match status" value="1"/>
</dbReference>
<evidence type="ECO:0000259" key="1">
    <source>
        <dbReference type="Pfam" id="PF13460"/>
    </source>
</evidence>
<name>A0A563E131_9MICO</name>
<reference evidence="2 3" key="2">
    <citation type="submission" date="2019-08" db="EMBL/GenBank/DDBJ databases">
        <title>Jejuicoccus antrihumi gen. nov., sp. nov., a new member of the family Dermacoccaceae isolated from a cave.</title>
        <authorList>
            <person name="Schumann P."/>
            <person name="Kim I.S."/>
        </authorList>
    </citation>
    <scope>NUCLEOTIDE SEQUENCE [LARGE SCALE GENOMIC DNA]</scope>
    <source>
        <strain evidence="2 3">C5-26</strain>
    </source>
</reference>
<dbReference type="Proteomes" id="UP000320244">
    <property type="component" value="Unassembled WGS sequence"/>
</dbReference>
<dbReference type="RefSeq" id="WP_146316821.1">
    <property type="nucleotide sequence ID" value="NZ_VCQV01000013.1"/>
</dbReference>
<dbReference type="AlphaFoldDB" id="A0A563E131"/>
<evidence type="ECO:0000313" key="3">
    <source>
        <dbReference type="Proteomes" id="UP000320244"/>
    </source>
</evidence>
<dbReference type="PANTHER" id="PTHR15020">
    <property type="entry name" value="FLAVIN REDUCTASE-RELATED"/>
    <property type="match status" value="1"/>
</dbReference>
<protein>
    <submittedName>
        <fullName evidence="2">NAD-dependent epimerase/dehydratase family protein</fullName>
    </submittedName>
</protein>